<dbReference type="Proteomes" id="UP000198403">
    <property type="component" value="Unassembled WGS sequence"/>
</dbReference>
<dbReference type="GO" id="GO:0055085">
    <property type="term" value="P:transmembrane transport"/>
    <property type="evidence" value="ECO:0007669"/>
    <property type="project" value="InterPro"/>
</dbReference>
<dbReference type="Gene3D" id="3.40.190.170">
    <property type="entry name" value="Bacterial extracellular solute-binding protein, family 7"/>
    <property type="match status" value="1"/>
</dbReference>
<dbReference type="PROSITE" id="PS51257">
    <property type="entry name" value="PROKAR_LIPOPROTEIN"/>
    <property type="match status" value="1"/>
</dbReference>
<evidence type="ECO:0000256" key="2">
    <source>
        <dbReference type="SAM" id="SignalP"/>
    </source>
</evidence>
<dbReference type="PANTHER" id="PTHR33376">
    <property type="match status" value="1"/>
</dbReference>
<dbReference type="InterPro" id="IPR018389">
    <property type="entry name" value="DctP_fam"/>
</dbReference>
<evidence type="ECO:0000313" key="4">
    <source>
        <dbReference type="Proteomes" id="UP000198403"/>
    </source>
</evidence>
<keyword evidence="1 2" id="KW-0732">Signal</keyword>
<accession>A0A238ZCP6</accession>
<gene>
    <name evidence="3" type="ORF">SAMN06272737_12741</name>
</gene>
<feature type="signal peptide" evidence="2">
    <location>
        <begin position="1"/>
        <end position="19"/>
    </location>
</feature>
<dbReference type="Pfam" id="PF03480">
    <property type="entry name" value="DctP"/>
    <property type="match status" value="1"/>
</dbReference>
<protein>
    <submittedName>
        <fullName evidence="3">TRAP-type C4-dicarboxylate transport system, substrate-binding protein</fullName>
    </submittedName>
</protein>
<dbReference type="OrthoDB" id="9815946at2"/>
<organism evidence="3 4">
    <name type="scientific">Blastococcus mobilis</name>
    <dbReference type="NCBI Taxonomy" id="1938746"/>
    <lineage>
        <taxon>Bacteria</taxon>
        <taxon>Bacillati</taxon>
        <taxon>Actinomycetota</taxon>
        <taxon>Actinomycetes</taxon>
        <taxon>Geodermatophilales</taxon>
        <taxon>Geodermatophilaceae</taxon>
        <taxon>Blastococcus</taxon>
    </lineage>
</organism>
<dbReference type="EMBL" id="FZNO01000027">
    <property type="protein sequence ID" value="SNR81097.1"/>
    <property type="molecule type" value="Genomic_DNA"/>
</dbReference>
<evidence type="ECO:0000313" key="3">
    <source>
        <dbReference type="EMBL" id="SNR81097.1"/>
    </source>
</evidence>
<dbReference type="PANTHER" id="PTHR33376:SF15">
    <property type="entry name" value="BLL6794 PROTEIN"/>
    <property type="match status" value="1"/>
</dbReference>
<sequence length="364" mass="38708">MRTRKPVGLIAATSLGLLAACGSDGSDSGSGSGSEVQLTVSSFLTEDHPASRGFEAWMEEVTERTDGAVTFETFYNGSLCGAADSIACAEDRTADIVMSVPAYNPEMTLANIGSVAFQTSDLQANQDALNKLYQDNEDYRAEYENRGLTMLYTFNNSMPVLASVEPVSSLDQIAGMSLRASGSMSTGIAALGANPVAIDPAEIYESLERGVVDGATFPLESVVDYRLTEVAPHVYDLGEYMGSYAMNAYTMNLDAFESLSEDQQAVVREVSEEIAGSYVEEFLVPTMEENCSALAETGTTVERLGPDEVGQAWAERAGDAQRAAWEESAAELTDAPAMFDAYLSNIEEASTGEAPTTAEICAGV</sequence>
<feature type="chain" id="PRO_5038916419" evidence="2">
    <location>
        <begin position="20"/>
        <end position="364"/>
    </location>
</feature>
<proteinExistence type="predicted"/>
<dbReference type="InterPro" id="IPR038404">
    <property type="entry name" value="TRAP_DctP_sf"/>
</dbReference>
<dbReference type="NCBIfam" id="NF037995">
    <property type="entry name" value="TRAP_S1"/>
    <property type="match status" value="1"/>
</dbReference>
<name>A0A238ZCP6_9ACTN</name>
<reference evidence="3 4" key="1">
    <citation type="submission" date="2017-06" db="EMBL/GenBank/DDBJ databases">
        <authorList>
            <person name="Kim H.J."/>
            <person name="Triplett B.A."/>
        </authorList>
    </citation>
    <scope>NUCLEOTIDE SEQUENCE [LARGE SCALE GENOMIC DNA]</scope>
    <source>
        <strain evidence="3 4">DSM 44272</strain>
    </source>
</reference>
<evidence type="ECO:0000256" key="1">
    <source>
        <dbReference type="ARBA" id="ARBA00022729"/>
    </source>
</evidence>
<dbReference type="AlphaFoldDB" id="A0A238ZCP6"/>
<keyword evidence="4" id="KW-1185">Reference proteome</keyword>